<protein>
    <submittedName>
        <fullName evidence="2">Uncharacterized protein</fullName>
    </submittedName>
</protein>
<evidence type="ECO:0000256" key="1">
    <source>
        <dbReference type="SAM" id="Phobius"/>
    </source>
</evidence>
<dbReference type="Proteomes" id="UP001287356">
    <property type="component" value="Unassembled WGS sequence"/>
</dbReference>
<evidence type="ECO:0000313" key="2">
    <source>
        <dbReference type="EMBL" id="KAK3384383.1"/>
    </source>
</evidence>
<feature type="transmembrane region" description="Helical" evidence="1">
    <location>
        <begin position="21"/>
        <end position="42"/>
    </location>
</feature>
<keyword evidence="1" id="KW-1133">Transmembrane helix</keyword>
<organism evidence="2 3">
    <name type="scientific">Lasiosphaeria ovina</name>
    <dbReference type="NCBI Taxonomy" id="92902"/>
    <lineage>
        <taxon>Eukaryota</taxon>
        <taxon>Fungi</taxon>
        <taxon>Dikarya</taxon>
        <taxon>Ascomycota</taxon>
        <taxon>Pezizomycotina</taxon>
        <taxon>Sordariomycetes</taxon>
        <taxon>Sordariomycetidae</taxon>
        <taxon>Sordariales</taxon>
        <taxon>Lasiosphaeriaceae</taxon>
        <taxon>Lasiosphaeria</taxon>
    </lineage>
</organism>
<name>A0AAE0TYK5_9PEZI</name>
<reference evidence="2" key="2">
    <citation type="submission" date="2023-06" db="EMBL/GenBank/DDBJ databases">
        <authorList>
            <consortium name="Lawrence Berkeley National Laboratory"/>
            <person name="Haridas S."/>
            <person name="Hensen N."/>
            <person name="Bonometti L."/>
            <person name="Westerberg I."/>
            <person name="Brannstrom I.O."/>
            <person name="Guillou S."/>
            <person name="Cros-Aarteil S."/>
            <person name="Calhoun S."/>
            <person name="Kuo A."/>
            <person name="Mondo S."/>
            <person name="Pangilinan J."/>
            <person name="Riley R."/>
            <person name="Labutti K."/>
            <person name="Andreopoulos B."/>
            <person name="Lipzen A."/>
            <person name="Chen C."/>
            <person name="Yanf M."/>
            <person name="Daum C."/>
            <person name="Ng V."/>
            <person name="Clum A."/>
            <person name="Steindorff A."/>
            <person name="Ohm R."/>
            <person name="Martin F."/>
            <person name="Silar P."/>
            <person name="Natvig D."/>
            <person name="Lalanne C."/>
            <person name="Gautier V."/>
            <person name="Ament-Velasquez S.L."/>
            <person name="Kruys A."/>
            <person name="Hutchinson M.I."/>
            <person name="Powell A.J."/>
            <person name="Barry K."/>
            <person name="Miller A.N."/>
            <person name="Grigoriev I.V."/>
            <person name="Debuchy R."/>
            <person name="Gladieux P."/>
            <person name="Thoren M.H."/>
            <person name="Johannesson H."/>
        </authorList>
    </citation>
    <scope>NUCLEOTIDE SEQUENCE</scope>
    <source>
        <strain evidence="2">CBS 958.72</strain>
    </source>
</reference>
<accession>A0AAE0TYK5</accession>
<evidence type="ECO:0000313" key="3">
    <source>
        <dbReference type="Proteomes" id="UP001287356"/>
    </source>
</evidence>
<dbReference type="AlphaFoldDB" id="A0AAE0TYK5"/>
<keyword evidence="1" id="KW-0812">Transmembrane</keyword>
<reference evidence="2" key="1">
    <citation type="journal article" date="2023" name="Mol. Phylogenet. Evol.">
        <title>Genome-scale phylogeny and comparative genomics of the fungal order Sordariales.</title>
        <authorList>
            <person name="Hensen N."/>
            <person name="Bonometti L."/>
            <person name="Westerberg I."/>
            <person name="Brannstrom I.O."/>
            <person name="Guillou S."/>
            <person name="Cros-Aarteil S."/>
            <person name="Calhoun S."/>
            <person name="Haridas S."/>
            <person name="Kuo A."/>
            <person name="Mondo S."/>
            <person name="Pangilinan J."/>
            <person name="Riley R."/>
            <person name="LaButti K."/>
            <person name="Andreopoulos B."/>
            <person name="Lipzen A."/>
            <person name="Chen C."/>
            <person name="Yan M."/>
            <person name="Daum C."/>
            <person name="Ng V."/>
            <person name="Clum A."/>
            <person name="Steindorff A."/>
            <person name="Ohm R.A."/>
            <person name="Martin F."/>
            <person name="Silar P."/>
            <person name="Natvig D.O."/>
            <person name="Lalanne C."/>
            <person name="Gautier V."/>
            <person name="Ament-Velasquez S.L."/>
            <person name="Kruys A."/>
            <person name="Hutchinson M.I."/>
            <person name="Powell A.J."/>
            <person name="Barry K."/>
            <person name="Miller A.N."/>
            <person name="Grigoriev I.V."/>
            <person name="Debuchy R."/>
            <person name="Gladieux P."/>
            <person name="Hiltunen Thoren M."/>
            <person name="Johannesson H."/>
        </authorList>
    </citation>
    <scope>NUCLEOTIDE SEQUENCE</scope>
    <source>
        <strain evidence="2">CBS 958.72</strain>
    </source>
</reference>
<keyword evidence="3" id="KW-1185">Reference proteome</keyword>
<keyword evidence="1" id="KW-0472">Membrane</keyword>
<comment type="caution">
    <text evidence="2">The sequence shown here is derived from an EMBL/GenBank/DDBJ whole genome shotgun (WGS) entry which is preliminary data.</text>
</comment>
<gene>
    <name evidence="2" type="ORF">B0T24DRAFT_674148</name>
</gene>
<dbReference type="EMBL" id="JAULSN010000001">
    <property type="protein sequence ID" value="KAK3384383.1"/>
    <property type="molecule type" value="Genomic_DNA"/>
</dbReference>
<proteinExistence type="predicted"/>
<sequence length="75" mass="8309">MRPPARPALQPRTRHDLARTVTVTVTLTVAITTTVSLAQHIASTLVLARRFNASTSIFESEHTVRPFGRDKNPTE</sequence>